<name>A0A7C1T151_THEPE</name>
<dbReference type="SUPFAM" id="SSF53067">
    <property type="entry name" value="Actin-like ATPase domain"/>
    <property type="match status" value="1"/>
</dbReference>
<evidence type="ECO:0000313" key="2">
    <source>
        <dbReference type="EMBL" id="HHP05103.1"/>
    </source>
</evidence>
<gene>
    <name evidence="2" type="ORF">ENM88_05060</name>
    <name evidence="1" type="ORF">ENP77_00765</name>
</gene>
<dbReference type="Pfam" id="PF00022">
    <property type="entry name" value="Actin"/>
    <property type="match status" value="1"/>
</dbReference>
<evidence type="ECO:0008006" key="3">
    <source>
        <dbReference type="Google" id="ProtNLM"/>
    </source>
</evidence>
<dbReference type="PANTHER" id="PTHR11937">
    <property type="entry name" value="ACTIN"/>
    <property type="match status" value="1"/>
</dbReference>
<comment type="caution">
    <text evidence="1">The sequence shown here is derived from an EMBL/GenBank/DDBJ whole genome shotgun (WGS) entry which is preliminary data.</text>
</comment>
<dbReference type="EMBL" id="DRZM01000153">
    <property type="protein sequence ID" value="HHP05103.1"/>
    <property type="molecule type" value="Genomic_DNA"/>
</dbReference>
<dbReference type="InterPro" id="IPR043129">
    <property type="entry name" value="ATPase_NBD"/>
</dbReference>
<organism evidence="1">
    <name type="scientific">Thermofilum pendens</name>
    <dbReference type="NCBI Taxonomy" id="2269"/>
    <lineage>
        <taxon>Archaea</taxon>
        <taxon>Thermoproteota</taxon>
        <taxon>Thermoprotei</taxon>
        <taxon>Thermofilales</taxon>
        <taxon>Thermofilaceae</taxon>
        <taxon>Thermofilum</taxon>
    </lineage>
</organism>
<dbReference type="Gene3D" id="3.30.420.570">
    <property type="match status" value="1"/>
</dbReference>
<evidence type="ECO:0000313" key="1">
    <source>
        <dbReference type="EMBL" id="HEB48318.1"/>
    </source>
</evidence>
<dbReference type="SMART" id="SM00268">
    <property type="entry name" value="ACTIN"/>
    <property type="match status" value="1"/>
</dbReference>
<dbReference type="EMBL" id="DSKP01000028">
    <property type="protein sequence ID" value="HEB48318.1"/>
    <property type="molecule type" value="Genomic_DNA"/>
</dbReference>
<dbReference type="InterPro" id="IPR004000">
    <property type="entry name" value="Actin"/>
</dbReference>
<protein>
    <recommendedName>
        <fullName evidence="3">Actin/actin family protein</fullName>
    </recommendedName>
</protein>
<accession>A0A7C1T151</accession>
<dbReference type="Gene3D" id="3.30.420.40">
    <property type="match status" value="1"/>
</dbReference>
<sequence length="432" mass="48886">MLRGCAVIDEYRRKYAYAEDYGTSQFKFGPVAEKPYVVENRGVITSELESKLLLELFGVSKPVIVGEEVSRYLPAVDSLGRSLIYPMHDGLVDRGNERAWLVIKEITRYGFERSLRDLQKPRDFDGFYVTAALSAIAPKYMYEKLFDIHTELDKDGRYIKAVTIIPQPLAVAIAEKTTECIVVESGHGNTQITPIVVYPVRDAITVLNRGGAEADAVAAEILRDLGYEDRAREEKFVRLFKESVGLIPRDLNTAIEKAKREPERFRVVFKVPRTTIEIDMGANSWMRFLIGEIIFNPTHEIFESYYKRGMPRPRDTVVGGQKLPGTLPLGEAIEYSINKTSFEAQQQIRVVILSGGNFAWRVPPGLEDVAVNSAEKVSLQLKARGLDYAVKLVSDPLYSVWKGGIVYSLAVPDSVEWSWDRMEGWYKRGVHY</sequence>
<dbReference type="AlphaFoldDB" id="A0A7C1T151"/>
<reference evidence="1" key="1">
    <citation type="journal article" date="2020" name="mSystems">
        <title>Genome- and Community-Level Interaction Insights into Carbon Utilization and Element Cycling Functions of Hydrothermarchaeota in Hydrothermal Sediment.</title>
        <authorList>
            <person name="Zhou Z."/>
            <person name="Liu Y."/>
            <person name="Xu W."/>
            <person name="Pan J."/>
            <person name="Luo Z.H."/>
            <person name="Li M."/>
        </authorList>
    </citation>
    <scope>NUCLEOTIDE SEQUENCE [LARGE SCALE GENOMIC DNA]</scope>
    <source>
        <strain evidence="2">SpSt-1125</strain>
        <strain evidence="1">SpSt-25</strain>
    </source>
</reference>
<proteinExistence type="predicted"/>